<comment type="function">
    <text evidence="1 10">Subunit of the oligosaccharyl transferase (OST) complex that catalyzes the initial transfer of a defined glycan (Glc(3)Man(9)GlcNAc(2) in eukaryotes) from the lipid carrier dolichol-pyrophosphate to an asparagine residue within an Asn-X-Ser/Thr consensus motif in nascent polypeptide chains, the first step in protein N-glycosylation. N-glycosylation occurs cotranslationally and the complex associates with the Sec61 complex at the channel-forming translocon complex that mediates protein translocation across the endoplasmic reticulum (ER). All subunits are required for a maximal enzyme activity.</text>
</comment>
<sequence>MLSSGTLNLKFMQRKQNPASTTTPKPDERSRQTAGTKHGLKNEGPGLREQTTVAVTPSSSAAAAAKHAHHQPHQSSTPPTLTIIFEDSLIGFPWLSCRRATCVPSGSTDSHTLPAHIGRKSYGESNKAVQKLDQEPSADSHKRPLSDNSPAPDRSRPEAKKPRADPRGASDSQPPPHSSAKRTKNLASDSASRPPQAPECIVIDDDQDGSPKDSLDNEAVNRQIEDILCATDQQLVLDLPQFTLPAEPPARVTSFQRTVDVAGTITREQLILRLTRTQKVTAKWYLPVEAHRAANLSSMEVYEGEPKKTGGPGNRGLKIEPLGYDSEKDIHLIEVEWPHPDNDEAVITINSHFLGMTSPRPRSLAQDEGAKQGLYWEADLLAGFGALPGALTEDAQVKIKVKTPTPRVFTKHSPAGFDIQQPSGSNLLTFTNKISAPKLAEEPQVAHLHYFQPFPLVVIGNLTRLVEVSHWGNNVAIEDQIHLENRGPTLKGSFSRVVHHNAVYARAPGGTAHILTGLTLELPQGASSPYYIDTIGNVSTSRFRPSMPSTTKLPGQGQPKFKKPKEAKSSKLELTPRYPIAGGWNYSFTVGYNLEAGRLLKQNDPGQYILKVPFFTNALDVPIDLATLRVRLPEGAFNIQVYTPFAVTELVDDLIDKTYLDTSGRPTILIKKLRCTEKHSEDIYITYFRAPMISLQKPLAIAGWMMTLFVIAAGVRRFEWKIGSH</sequence>
<evidence type="ECO:0000256" key="11">
    <source>
        <dbReference type="SAM" id="MobiDB-lite"/>
    </source>
</evidence>
<dbReference type="PANTHER" id="PTHR21049">
    <property type="entry name" value="RIBOPHORIN I"/>
    <property type="match status" value="1"/>
</dbReference>
<feature type="region of interest" description="Disordered" evidence="11">
    <location>
        <begin position="103"/>
        <end position="216"/>
    </location>
</feature>
<evidence type="ECO:0000256" key="9">
    <source>
        <dbReference type="ARBA" id="ARBA00023136"/>
    </source>
</evidence>
<evidence type="ECO:0000256" key="8">
    <source>
        <dbReference type="ARBA" id="ARBA00022989"/>
    </source>
</evidence>
<evidence type="ECO:0000313" key="12">
    <source>
        <dbReference type="EMBL" id="WAQ84397.1"/>
    </source>
</evidence>
<keyword evidence="8 10" id="KW-1133">Transmembrane helix</keyword>
<name>A0ABY7CIS7_9BASI</name>
<evidence type="ECO:0000256" key="4">
    <source>
        <dbReference type="ARBA" id="ARBA00008905"/>
    </source>
</evidence>
<proteinExistence type="inferred from homology"/>
<dbReference type="RefSeq" id="XP_053019952.1">
    <property type="nucleotide sequence ID" value="XM_053168777.1"/>
</dbReference>
<keyword evidence="9 10" id="KW-0472">Membrane</keyword>
<comment type="subcellular location">
    <subcellularLocation>
        <location evidence="2 10">Endoplasmic reticulum membrane</location>
        <topology evidence="2 10">Single-pass type I membrane protein</topology>
    </subcellularLocation>
</comment>
<feature type="region of interest" description="Disordered" evidence="11">
    <location>
        <begin position="1"/>
        <end position="79"/>
    </location>
</feature>
<keyword evidence="7 10" id="KW-0256">Endoplasmic reticulum</keyword>
<keyword evidence="6" id="KW-0732">Signal</keyword>
<keyword evidence="13" id="KW-1185">Reference proteome</keyword>
<feature type="compositionally biased region" description="Basic and acidic residues" evidence="11">
    <location>
        <begin position="153"/>
        <end position="168"/>
    </location>
</feature>
<dbReference type="Proteomes" id="UP001164743">
    <property type="component" value="Chromosome 4A"/>
</dbReference>
<evidence type="ECO:0000256" key="7">
    <source>
        <dbReference type="ARBA" id="ARBA00022824"/>
    </source>
</evidence>
<dbReference type="EMBL" id="CP110424">
    <property type="protein sequence ID" value="WAQ84397.1"/>
    <property type="molecule type" value="Genomic_DNA"/>
</dbReference>
<feature type="transmembrane region" description="Helical" evidence="10">
    <location>
        <begin position="698"/>
        <end position="715"/>
    </location>
</feature>
<gene>
    <name evidence="12" type="ORF">PtA15_4A850</name>
</gene>
<comment type="subunit">
    <text evidence="10">Component of the oligosaccharyltransferase (OST) complex.</text>
</comment>
<accession>A0ABY7CIS7</accession>
<dbReference type="GeneID" id="77809672"/>
<protein>
    <recommendedName>
        <fullName evidence="10">Dolichyl-diphosphooligosaccharide--protein glycosyltransferase subunit 1</fullName>
    </recommendedName>
</protein>
<dbReference type="Pfam" id="PF04597">
    <property type="entry name" value="Ribophorin_I"/>
    <property type="match status" value="1"/>
</dbReference>
<evidence type="ECO:0000256" key="6">
    <source>
        <dbReference type="ARBA" id="ARBA00022729"/>
    </source>
</evidence>
<feature type="compositionally biased region" description="Polar residues" evidence="11">
    <location>
        <begin position="14"/>
        <end position="24"/>
    </location>
</feature>
<evidence type="ECO:0000256" key="5">
    <source>
        <dbReference type="ARBA" id="ARBA00022692"/>
    </source>
</evidence>
<evidence type="ECO:0000256" key="2">
    <source>
        <dbReference type="ARBA" id="ARBA00004115"/>
    </source>
</evidence>
<comment type="pathway">
    <text evidence="3 10">Protein modification; protein glycosylation.</text>
</comment>
<dbReference type="InterPro" id="IPR007676">
    <property type="entry name" value="Ribophorin_I"/>
</dbReference>
<evidence type="ECO:0000313" key="13">
    <source>
        <dbReference type="Proteomes" id="UP001164743"/>
    </source>
</evidence>
<evidence type="ECO:0000256" key="3">
    <source>
        <dbReference type="ARBA" id="ARBA00004922"/>
    </source>
</evidence>
<dbReference type="PANTHER" id="PTHR21049:SF0">
    <property type="entry name" value="DOLICHYL-DIPHOSPHOOLIGOSACCHARIDE--PROTEIN GLYCOSYLTRANSFERASE SUBUNIT 1"/>
    <property type="match status" value="1"/>
</dbReference>
<evidence type="ECO:0000256" key="1">
    <source>
        <dbReference type="ARBA" id="ARBA00002791"/>
    </source>
</evidence>
<organism evidence="12 13">
    <name type="scientific">Puccinia triticina</name>
    <dbReference type="NCBI Taxonomy" id="208348"/>
    <lineage>
        <taxon>Eukaryota</taxon>
        <taxon>Fungi</taxon>
        <taxon>Dikarya</taxon>
        <taxon>Basidiomycota</taxon>
        <taxon>Pucciniomycotina</taxon>
        <taxon>Pucciniomycetes</taxon>
        <taxon>Pucciniales</taxon>
        <taxon>Pucciniaceae</taxon>
        <taxon>Puccinia</taxon>
    </lineage>
</organism>
<reference evidence="12" key="1">
    <citation type="submission" date="2022-10" db="EMBL/GenBank/DDBJ databases">
        <title>Puccinia triticina Genome sequencing and assembly.</title>
        <authorList>
            <person name="Li C."/>
        </authorList>
    </citation>
    <scope>NUCLEOTIDE SEQUENCE</scope>
    <source>
        <strain evidence="12">Pt15</strain>
    </source>
</reference>
<evidence type="ECO:0000256" key="10">
    <source>
        <dbReference type="RuleBase" id="RU361143"/>
    </source>
</evidence>
<feature type="region of interest" description="Disordered" evidence="11">
    <location>
        <begin position="543"/>
        <end position="568"/>
    </location>
</feature>
<feature type="compositionally biased region" description="Basic and acidic residues" evidence="11">
    <location>
        <begin position="130"/>
        <end position="145"/>
    </location>
</feature>
<keyword evidence="5 10" id="KW-0812">Transmembrane</keyword>
<comment type="similarity">
    <text evidence="4 10">Belongs to the OST1 family.</text>
</comment>